<protein>
    <recommendedName>
        <fullName evidence="3">DUF1496 domain-containing protein</fullName>
    </recommendedName>
</protein>
<dbReference type="EMBL" id="BSDY01000001">
    <property type="protein sequence ID" value="GLI54716.1"/>
    <property type="molecule type" value="Genomic_DNA"/>
</dbReference>
<dbReference type="Proteomes" id="UP001144471">
    <property type="component" value="Unassembled WGS sequence"/>
</dbReference>
<proteinExistence type="predicted"/>
<evidence type="ECO:0008006" key="3">
    <source>
        <dbReference type="Google" id="ProtNLM"/>
    </source>
</evidence>
<organism evidence="1 2">
    <name type="scientific">Propionigenium maris DSM 9537</name>
    <dbReference type="NCBI Taxonomy" id="1123000"/>
    <lineage>
        <taxon>Bacteria</taxon>
        <taxon>Fusobacteriati</taxon>
        <taxon>Fusobacteriota</taxon>
        <taxon>Fusobacteriia</taxon>
        <taxon>Fusobacteriales</taxon>
        <taxon>Fusobacteriaceae</taxon>
        <taxon>Propionigenium</taxon>
    </lineage>
</organism>
<accession>A0A9W6GIY9</accession>
<comment type="caution">
    <text evidence="1">The sequence shown here is derived from an EMBL/GenBank/DDBJ whole genome shotgun (WGS) entry which is preliminary data.</text>
</comment>
<name>A0A9W6GIY9_9FUSO</name>
<sequence>MPKNNDIPKVDMVDPNKKNSPIVVDTEWAKKKVEGPKLTCWYNNAQFKEGTRICAPGGALKCSQGAWIIDGDCPKEDE</sequence>
<gene>
    <name evidence="1" type="ORF">PM10SUCC1_02310</name>
</gene>
<keyword evidence="2" id="KW-1185">Reference proteome</keyword>
<dbReference type="RefSeq" id="WP_281832639.1">
    <property type="nucleotide sequence ID" value="NZ_BSDY01000001.1"/>
</dbReference>
<reference evidence="1" key="1">
    <citation type="submission" date="2022-12" db="EMBL/GenBank/DDBJ databases">
        <title>Reference genome sequencing for broad-spectrum identification of bacterial and archaeal isolates by mass spectrometry.</title>
        <authorList>
            <person name="Sekiguchi Y."/>
            <person name="Tourlousse D.M."/>
        </authorList>
    </citation>
    <scope>NUCLEOTIDE SEQUENCE</scope>
    <source>
        <strain evidence="1">10succ1</strain>
    </source>
</reference>
<dbReference type="AlphaFoldDB" id="A0A9W6GIY9"/>
<evidence type="ECO:0000313" key="1">
    <source>
        <dbReference type="EMBL" id="GLI54716.1"/>
    </source>
</evidence>
<evidence type="ECO:0000313" key="2">
    <source>
        <dbReference type="Proteomes" id="UP001144471"/>
    </source>
</evidence>